<evidence type="ECO:0000313" key="8">
    <source>
        <dbReference type="Proteomes" id="UP000244912"/>
    </source>
</evidence>
<organism evidence="7 8">
    <name type="scientific">Palleronia abyssalis</name>
    <dbReference type="NCBI Taxonomy" id="1501240"/>
    <lineage>
        <taxon>Bacteria</taxon>
        <taxon>Pseudomonadati</taxon>
        <taxon>Pseudomonadota</taxon>
        <taxon>Alphaproteobacteria</taxon>
        <taxon>Rhodobacterales</taxon>
        <taxon>Roseobacteraceae</taxon>
        <taxon>Palleronia</taxon>
    </lineage>
</organism>
<dbReference type="PROSITE" id="PS51677">
    <property type="entry name" value="NODB"/>
    <property type="match status" value="1"/>
</dbReference>
<dbReference type="EMBL" id="ONZF01000011">
    <property type="protein sequence ID" value="SPJ25825.1"/>
    <property type="molecule type" value="Genomic_DNA"/>
</dbReference>
<dbReference type="Gene3D" id="3.20.20.370">
    <property type="entry name" value="Glycoside hydrolase/deacetylase"/>
    <property type="match status" value="1"/>
</dbReference>
<accession>A0A2R8C084</accession>
<sequence>MTDGADGSARSGAGGWSDGRDLVGYGPNPPDLRWPGGAGLALNFVLNVEEGAEYSVGLGDGRSEKALLEVRASRVPQGDRDLASESMYEYGQRVGFWRLHDLFRDRGLPLTIFASAMALERTPTVAEAIRDAGWDVCAHGWRWVEHYMLDEATEREHIARAHASIARTVGRPPKGWYCRYAPSPRTRALLVEHGGYLYDSDAYNDDLPYWTDVGGARHLVIPYSMVTNDAKFASGDVYAAADYTAFLTDTFDVLLAESASKARIMSVGLHSRVIGHPGRLAGLMRFLDHVQRAPGVWICGRDSIAEHWQKAVPR</sequence>
<dbReference type="InterPro" id="IPR011330">
    <property type="entry name" value="Glyco_hydro/deAcase_b/a-brl"/>
</dbReference>
<dbReference type="GO" id="GO:0005975">
    <property type="term" value="P:carbohydrate metabolic process"/>
    <property type="evidence" value="ECO:0007669"/>
    <property type="project" value="InterPro"/>
</dbReference>
<evidence type="ECO:0000256" key="2">
    <source>
        <dbReference type="ARBA" id="ARBA00010973"/>
    </source>
</evidence>
<feature type="compositionally biased region" description="Low complexity" evidence="5">
    <location>
        <begin position="1"/>
        <end position="11"/>
    </location>
</feature>
<name>A0A2R8C084_9RHOB</name>
<protein>
    <recommendedName>
        <fullName evidence="3">Chitooligosaccharide deacetylase</fullName>
    </recommendedName>
    <alternativeName>
        <fullName evidence="4">Nodulation protein B</fullName>
    </alternativeName>
</protein>
<evidence type="ECO:0000259" key="6">
    <source>
        <dbReference type="PROSITE" id="PS51677"/>
    </source>
</evidence>
<comment type="similarity">
    <text evidence="2">Belongs to the polysaccharide deacetylase family.</text>
</comment>
<reference evidence="7 8" key="1">
    <citation type="submission" date="2018-03" db="EMBL/GenBank/DDBJ databases">
        <authorList>
            <person name="Keele B.F."/>
        </authorList>
    </citation>
    <scope>NUCLEOTIDE SEQUENCE [LARGE SCALE GENOMIC DNA]</scope>
    <source>
        <strain evidence="7 8">CECT 8504</strain>
    </source>
</reference>
<evidence type="ECO:0000313" key="7">
    <source>
        <dbReference type="EMBL" id="SPJ25825.1"/>
    </source>
</evidence>
<dbReference type="PANTHER" id="PTHR43123:SF4">
    <property type="entry name" value="POLYSACCHARIDE DEACETYLASE"/>
    <property type="match status" value="1"/>
</dbReference>
<dbReference type="SUPFAM" id="SSF88713">
    <property type="entry name" value="Glycoside hydrolase/deacetylase"/>
    <property type="match status" value="1"/>
</dbReference>
<dbReference type="GO" id="GO:0016810">
    <property type="term" value="F:hydrolase activity, acting on carbon-nitrogen (but not peptide) bonds"/>
    <property type="evidence" value="ECO:0007669"/>
    <property type="project" value="InterPro"/>
</dbReference>
<comment type="function">
    <text evidence="1">Is involved in generating a small heat-stable compound (Nod), an acylated oligomer of N-acetylglucosamine, that stimulates mitosis in various plant protoplasts.</text>
</comment>
<dbReference type="InterPro" id="IPR002509">
    <property type="entry name" value="NODB_dom"/>
</dbReference>
<feature type="region of interest" description="Disordered" evidence="5">
    <location>
        <begin position="1"/>
        <end position="22"/>
    </location>
</feature>
<dbReference type="Pfam" id="PF01522">
    <property type="entry name" value="Polysacc_deac_1"/>
    <property type="match status" value="1"/>
</dbReference>
<evidence type="ECO:0000256" key="1">
    <source>
        <dbReference type="ARBA" id="ARBA00003236"/>
    </source>
</evidence>
<gene>
    <name evidence="7" type="primary">pgdA</name>
    <name evidence="7" type="ORF">PAA8504_03677</name>
</gene>
<dbReference type="OrthoDB" id="9787041at2"/>
<proteinExistence type="inferred from homology"/>
<dbReference type="Proteomes" id="UP000244912">
    <property type="component" value="Unassembled WGS sequence"/>
</dbReference>
<dbReference type="RefSeq" id="WP_108895547.1">
    <property type="nucleotide sequence ID" value="NZ_ONZF01000011.1"/>
</dbReference>
<evidence type="ECO:0000256" key="4">
    <source>
        <dbReference type="ARBA" id="ARBA00032976"/>
    </source>
</evidence>
<keyword evidence="7" id="KW-0378">Hydrolase</keyword>
<evidence type="ECO:0000256" key="3">
    <source>
        <dbReference type="ARBA" id="ARBA00020071"/>
    </source>
</evidence>
<evidence type="ECO:0000256" key="5">
    <source>
        <dbReference type="SAM" id="MobiDB-lite"/>
    </source>
</evidence>
<dbReference type="AlphaFoldDB" id="A0A2R8C084"/>
<dbReference type="PANTHER" id="PTHR43123">
    <property type="entry name" value="POLYSACCHARIDE DEACETYLASE-RELATED"/>
    <property type="match status" value="1"/>
</dbReference>
<feature type="domain" description="NodB homology" evidence="6">
    <location>
        <begin position="82"/>
        <end position="299"/>
    </location>
</feature>
<keyword evidence="8" id="KW-1185">Reference proteome</keyword>